<dbReference type="EMBL" id="MGFT01000030">
    <property type="protein sequence ID" value="OGM11208.1"/>
    <property type="molecule type" value="Genomic_DNA"/>
</dbReference>
<feature type="domain" description="RNA polymerase sigma-70 region 4" evidence="1">
    <location>
        <begin position="17"/>
        <end position="63"/>
    </location>
</feature>
<evidence type="ECO:0000313" key="2">
    <source>
        <dbReference type="EMBL" id="OGM11208.1"/>
    </source>
</evidence>
<sequence>MRANRTISYFAAHIRRLPNLTSKEKDVIVRRLRSVTLEKIGNKYDVTEARIRQIEKSAIFKIKLKAYQLRLFKKGNI</sequence>
<evidence type="ECO:0000313" key="3">
    <source>
        <dbReference type="Proteomes" id="UP000178533"/>
    </source>
</evidence>
<protein>
    <recommendedName>
        <fullName evidence="1">RNA polymerase sigma-70 region 4 domain-containing protein</fullName>
    </recommendedName>
</protein>
<proteinExistence type="predicted"/>
<dbReference type="GO" id="GO:0006352">
    <property type="term" value="P:DNA-templated transcription initiation"/>
    <property type="evidence" value="ECO:0007669"/>
    <property type="project" value="InterPro"/>
</dbReference>
<dbReference type="InterPro" id="IPR013324">
    <property type="entry name" value="RNA_pol_sigma_r3/r4-like"/>
</dbReference>
<dbReference type="InterPro" id="IPR036388">
    <property type="entry name" value="WH-like_DNA-bd_sf"/>
</dbReference>
<accession>A0A1F7XA08</accession>
<name>A0A1F7XA08_9BACT</name>
<dbReference type="Proteomes" id="UP000178533">
    <property type="component" value="Unassembled WGS sequence"/>
</dbReference>
<gene>
    <name evidence="2" type="ORF">A2W13_02135</name>
</gene>
<dbReference type="Gene3D" id="1.10.10.10">
    <property type="entry name" value="Winged helix-like DNA-binding domain superfamily/Winged helix DNA-binding domain"/>
    <property type="match status" value="1"/>
</dbReference>
<evidence type="ECO:0000259" key="1">
    <source>
        <dbReference type="Pfam" id="PF04545"/>
    </source>
</evidence>
<reference evidence="2 3" key="1">
    <citation type="journal article" date="2016" name="Nat. Commun.">
        <title>Thousands of microbial genomes shed light on interconnected biogeochemical processes in an aquifer system.</title>
        <authorList>
            <person name="Anantharaman K."/>
            <person name="Brown C.T."/>
            <person name="Hug L.A."/>
            <person name="Sharon I."/>
            <person name="Castelle C.J."/>
            <person name="Probst A.J."/>
            <person name="Thomas B.C."/>
            <person name="Singh A."/>
            <person name="Wilkins M.J."/>
            <person name="Karaoz U."/>
            <person name="Brodie E.L."/>
            <person name="Williams K.H."/>
            <person name="Hubbard S.S."/>
            <person name="Banfield J.F."/>
        </authorList>
    </citation>
    <scope>NUCLEOTIDE SEQUENCE [LARGE SCALE GENOMIC DNA]</scope>
</reference>
<dbReference type="AlphaFoldDB" id="A0A1F7XA08"/>
<dbReference type="GO" id="GO:0003700">
    <property type="term" value="F:DNA-binding transcription factor activity"/>
    <property type="evidence" value="ECO:0007669"/>
    <property type="project" value="InterPro"/>
</dbReference>
<dbReference type="Pfam" id="PF04545">
    <property type="entry name" value="Sigma70_r4"/>
    <property type="match status" value="1"/>
</dbReference>
<comment type="caution">
    <text evidence="2">The sequence shown here is derived from an EMBL/GenBank/DDBJ whole genome shotgun (WGS) entry which is preliminary data.</text>
</comment>
<dbReference type="InterPro" id="IPR007630">
    <property type="entry name" value="RNA_pol_sigma70_r4"/>
</dbReference>
<dbReference type="SUPFAM" id="SSF88659">
    <property type="entry name" value="Sigma3 and sigma4 domains of RNA polymerase sigma factors"/>
    <property type="match status" value="1"/>
</dbReference>
<organism evidence="2 3">
    <name type="scientific">Candidatus Woesebacteria bacterium RBG_16_36_11</name>
    <dbReference type="NCBI Taxonomy" id="1802481"/>
    <lineage>
        <taxon>Bacteria</taxon>
        <taxon>Candidatus Woeseibacteriota</taxon>
    </lineage>
</organism>